<reference evidence="2" key="1">
    <citation type="submission" date="2021-01" db="EMBL/GenBank/DDBJ databases">
        <authorList>
            <person name="Corre E."/>
            <person name="Pelletier E."/>
            <person name="Niang G."/>
            <person name="Scheremetjew M."/>
            <person name="Finn R."/>
            <person name="Kale V."/>
            <person name="Holt S."/>
            <person name="Cochrane G."/>
            <person name="Meng A."/>
            <person name="Brown T."/>
            <person name="Cohen L."/>
        </authorList>
    </citation>
    <scope>NUCLEOTIDE SEQUENCE</scope>
    <source>
        <strain evidence="2">GSBS06</strain>
    </source>
</reference>
<dbReference type="EMBL" id="HBIN01015325">
    <property type="protein sequence ID" value="CAE0441497.1"/>
    <property type="molecule type" value="Transcribed_RNA"/>
</dbReference>
<evidence type="ECO:0000313" key="2">
    <source>
        <dbReference type="EMBL" id="CAE0441497.1"/>
    </source>
</evidence>
<sequence>MAEAKVSPEVWREIRREQNRFHQKEMANLTVAASVVQKAFRKWKQGKWERIFNRTDNEYKILCETERKETNLERERTEKLQILHIMENVSDDSDSLTSPENDLKHSQSDCDSGIGADSLSKNSETIISSNLGELSTASIGEIETFINTNDISSHYKVLRDHNPNLFDVIPEFMFKSQYEEKTIELNVLNKEKGERNQSLAKNNNNNIVVYRGNDAYDYRKVRPKSAIGSSITTSKSNSILPNSRKRPQSCRTRVRTHPENQTSQLVPSRTGSYRKMGAHKQKSSLHLLKPTQKDGAYLFTKMSRDTTLRPLSSMPRLQSIRKIPTELLSESMYIKAKPLHSLGS</sequence>
<evidence type="ECO:0000256" key="1">
    <source>
        <dbReference type="SAM" id="MobiDB-lite"/>
    </source>
</evidence>
<feature type="region of interest" description="Disordered" evidence="1">
    <location>
        <begin position="90"/>
        <end position="117"/>
    </location>
</feature>
<proteinExistence type="predicted"/>
<organism evidence="2">
    <name type="scientific">Aplanochytrium stocchinoi</name>
    <dbReference type="NCBI Taxonomy" id="215587"/>
    <lineage>
        <taxon>Eukaryota</taxon>
        <taxon>Sar</taxon>
        <taxon>Stramenopiles</taxon>
        <taxon>Bigyra</taxon>
        <taxon>Labyrinthulomycetes</taxon>
        <taxon>Thraustochytrida</taxon>
        <taxon>Thraustochytriidae</taxon>
        <taxon>Aplanochytrium</taxon>
    </lineage>
</organism>
<accession>A0A7S3PJM6</accession>
<gene>
    <name evidence="2" type="ORF">ASTO00021_LOCUS11628</name>
</gene>
<feature type="region of interest" description="Disordered" evidence="1">
    <location>
        <begin position="228"/>
        <end position="269"/>
    </location>
</feature>
<feature type="compositionally biased region" description="Polar residues" evidence="1">
    <location>
        <begin position="228"/>
        <end position="241"/>
    </location>
</feature>
<feature type="compositionally biased region" description="Polar residues" evidence="1">
    <location>
        <begin position="259"/>
        <end position="269"/>
    </location>
</feature>
<protein>
    <submittedName>
        <fullName evidence="2">Uncharacterized protein</fullName>
    </submittedName>
</protein>
<feature type="compositionally biased region" description="Basic residues" evidence="1">
    <location>
        <begin position="243"/>
        <end position="255"/>
    </location>
</feature>
<dbReference type="AlphaFoldDB" id="A0A7S3PJM6"/>
<name>A0A7S3PJM6_9STRA</name>